<dbReference type="InterPro" id="IPR009008">
    <property type="entry name" value="Val/Leu/Ile-tRNA-synth_edit"/>
</dbReference>
<dbReference type="SUPFAM" id="SSF47323">
    <property type="entry name" value="Anticodon-binding domain of a subclass of class I aminoacyl-tRNA synthetases"/>
    <property type="match status" value="1"/>
</dbReference>
<comment type="function">
    <text evidence="12">Catalyzes the attachment of valine to tRNA(Val). As ValRS can inadvertently accommodate and process structurally similar amino acids such as threonine, to avoid such errors, it has a 'posttransfer' editing activity that hydrolyzes mischarged Thr-tRNA(Val) in a tRNA-dependent manner.</text>
</comment>
<dbReference type="AlphaFoldDB" id="A0A7L7KVK6"/>
<dbReference type="Gene3D" id="1.10.287.380">
    <property type="entry name" value="Valyl-tRNA synthetase, C-terminal domain"/>
    <property type="match status" value="1"/>
</dbReference>
<comment type="domain">
    <text evidence="12">ValRS has two distinct active sites: one for aminoacylation and one for editing. The misactivated threonine is translocated from the active site to the editing site.</text>
</comment>
<dbReference type="HAMAP" id="MF_02004">
    <property type="entry name" value="Val_tRNA_synth_type1"/>
    <property type="match status" value="1"/>
</dbReference>
<evidence type="ECO:0000256" key="4">
    <source>
        <dbReference type="ARBA" id="ARBA00022598"/>
    </source>
</evidence>
<comment type="subcellular location">
    <subcellularLocation>
        <location evidence="1 12">Cytoplasm</location>
    </subcellularLocation>
</comment>
<evidence type="ECO:0000259" key="13">
    <source>
        <dbReference type="Pfam" id="PF00133"/>
    </source>
</evidence>
<evidence type="ECO:0000256" key="1">
    <source>
        <dbReference type="ARBA" id="ARBA00004496"/>
    </source>
</evidence>
<dbReference type="FunFam" id="1.10.730.10:FF:000014">
    <property type="entry name" value="Valine--tRNA ligase"/>
    <property type="match status" value="1"/>
</dbReference>
<dbReference type="SUPFAM" id="SSF46589">
    <property type="entry name" value="tRNA-binding arm"/>
    <property type="match status" value="1"/>
</dbReference>
<dbReference type="EMBL" id="CP048914">
    <property type="protein sequence ID" value="QMS85788.1"/>
    <property type="molecule type" value="Genomic_DNA"/>
</dbReference>
<keyword evidence="17" id="KW-1185">Reference proteome</keyword>
<evidence type="ECO:0000256" key="6">
    <source>
        <dbReference type="ARBA" id="ARBA00022840"/>
    </source>
</evidence>
<dbReference type="InterPro" id="IPR019499">
    <property type="entry name" value="Val-tRNA_synth_tRNA-bd"/>
</dbReference>
<dbReference type="InterPro" id="IPR002303">
    <property type="entry name" value="Valyl-tRNA_ligase"/>
</dbReference>
<feature type="domain" description="Methionyl/Valyl/Leucyl/Isoleucyl-tRNA synthetase anticodon-binding" evidence="14">
    <location>
        <begin position="596"/>
        <end position="743"/>
    </location>
</feature>
<dbReference type="GO" id="GO:0002161">
    <property type="term" value="F:aminoacyl-tRNA deacylase activity"/>
    <property type="evidence" value="ECO:0007669"/>
    <property type="project" value="InterPro"/>
</dbReference>
<evidence type="ECO:0000256" key="12">
    <source>
        <dbReference type="HAMAP-Rule" id="MF_02004"/>
    </source>
</evidence>
<dbReference type="GO" id="GO:0005829">
    <property type="term" value="C:cytosol"/>
    <property type="evidence" value="ECO:0007669"/>
    <property type="project" value="TreeGrafter"/>
</dbReference>
<comment type="domain">
    <text evidence="12">The C-terminal coiled-coil domain is crucial for aminoacylation activity.</text>
</comment>
<protein>
    <recommendedName>
        <fullName evidence="12">Valine--tRNA ligase</fullName>
        <ecNumber evidence="12">6.1.1.9</ecNumber>
    </recommendedName>
    <alternativeName>
        <fullName evidence="12">Valyl-tRNA synthetase</fullName>
        <shortName evidence="12">ValRS</shortName>
    </alternativeName>
</protein>
<feature type="domain" description="Aminoacyl-tRNA synthetase class Ia" evidence="13">
    <location>
        <begin position="18"/>
        <end position="422"/>
    </location>
</feature>
<dbReference type="InterPro" id="IPR010978">
    <property type="entry name" value="tRNA-bd_arm"/>
</dbReference>
<dbReference type="EC" id="6.1.1.9" evidence="12"/>
<dbReference type="Pfam" id="PF00133">
    <property type="entry name" value="tRNA-synt_1"/>
    <property type="match status" value="2"/>
</dbReference>
<dbReference type="GO" id="GO:0005524">
    <property type="term" value="F:ATP binding"/>
    <property type="evidence" value="ECO:0007669"/>
    <property type="project" value="UniProtKB-UniRule"/>
</dbReference>
<dbReference type="InterPro" id="IPR037118">
    <property type="entry name" value="Val-tRNA_synth_C_sf"/>
</dbReference>
<feature type="coiled-coil region" evidence="12">
    <location>
        <begin position="799"/>
        <end position="861"/>
    </location>
</feature>
<dbReference type="FunFam" id="3.40.50.620:FF:000032">
    <property type="entry name" value="Valine--tRNA ligase"/>
    <property type="match status" value="1"/>
</dbReference>
<feature type="binding site" evidence="12">
    <location>
        <position position="515"/>
    </location>
    <ligand>
        <name>ATP</name>
        <dbReference type="ChEBI" id="CHEBI:30616"/>
    </ligand>
</feature>
<comment type="subunit">
    <text evidence="2 12">Monomer.</text>
</comment>
<dbReference type="PROSITE" id="PS00178">
    <property type="entry name" value="AA_TRNA_LIGASE_I"/>
    <property type="match status" value="1"/>
</dbReference>
<dbReference type="GO" id="GO:0004832">
    <property type="term" value="F:valine-tRNA ligase activity"/>
    <property type="evidence" value="ECO:0007669"/>
    <property type="project" value="UniProtKB-UniRule"/>
</dbReference>
<evidence type="ECO:0000256" key="11">
    <source>
        <dbReference type="ARBA" id="ARBA00060830"/>
    </source>
</evidence>
<evidence type="ECO:0000313" key="16">
    <source>
        <dbReference type="EMBL" id="QMS85788.1"/>
    </source>
</evidence>
<keyword evidence="5 12" id="KW-0547">Nucleotide-binding</keyword>
<keyword evidence="9 12" id="KW-0030">Aminoacyl-tRNA synthetase</keyword>
<dbReference type="InterPro" id="IPR033705">
    <property type="entry name" value="Anticodon_Ia_Val"/>
</dbReference>
<dbReference type="Gene3D" id="3.40.50.620">
    <property type="entry name" value="HUPs"/>
    <property type="match status" value="2"/>
</dbReference>
<keyword evidence="3 12" id="KW-0963">Cytoplasm</keyword>
<dbReference type="Proteomes" id="UP000514720">
    <property type="component" value="Chromosome"/>
</dbReference>
<dbReference type="FunFam" id="1.10.287.380:FF:000001">
    <property type="entry name" value="Valine--tRNA ligase"/>
    <property type="match status" value="1"/>
</dbReference>
<dbReference type="SUPFAM" id="SSF52374">
    <property type="entry name" value="Nucleotidylyl transferase"/>
    <property type="match status" value="1"/>
</dbReference>
<dbReference type="InterPro" id="IPR001412">
    <property type="entry name" value="aa-tRNA-synth_I_CS"/>
</dbReference>
<accession>A0A7L7KVK6</accession>
<reference evidence="16 17" key="1">
    <citation type="submission" date="2020-02" db="EMBL/GenBank/DDBJ databases">
        <authorList>
            <person name="Zheng R.K."/>
            <person name="Sun C.M."/>
        </authorList>
    </citation>
    <scope>NUCLEOTIDE SEQUENCE [LARGE SCALE GENOMIC DNA]</scope>
    <source>
        <strain evidence="17">zrk13</strain>
    </source>
</reference>
<evidence type="ECO:0000259" key="14">
    <source>
        <dbReference type="Pfam" id="PF08264"/>
    </source>
</evidence>
<dbReference type="InterPro" id="IPR014729">
    <property type="entry name" value="Rossmann-like_a/b/a_fold"/>
</dbReference>
<dbReference type="PANTHER" id="PTHR11946:SF93">
    <property type="entry name" value="VALINE--TRNA LIGASE, CHLOROPLASTIC_MITOCHONDRIAL 2"/>
    <property type="match status" value="1"/>
</dbReference>
<evidence type="ECO:0000256" key="9">
    <source>
        <dbReference type="ARBA" id="ARBA00023146"/>
    </source>
</evidence>
<feature type="short sequence motif" description="'HIGH' region" evidence="12">
    <location>
        <begin position="44"/>
        <end position="54"/>
    </location>
</feature>
<sequence length="867" mass="101041">MKELPKKYDHHLVEEGKYDFWLKGRYFKSGDKTKTPYTIVIPPPNVTGKLHLGHAWDNTLQDIIIRRKRMQGFDALYLPGMDHAGIATQAKVDAKLRDQGTSRYELGREKFLEVAWDWKHEYAGHIREQWEALGVSVDYDKERFTLDHGLYEAVTEVFIRLYEKGLIYRGERIINWDVEAKTALSNIEVEHKEIEGAFYFFKYMLEDGSGFMEIATTRPETMYGDTALMVHPDDERFRGYVGKKAYIPGTDRLIPIIEDDYVDMEFGTGCVKVTPAHDPNDFEVGRRHDLDSPLCMNEDGTMNELAHKYEGMDRFECRKACVKDLQESGLCTKIEKLVHNVGHSERTGVIVEPRLSKQWFVHMEPLSKQATELSTVEFVPKRFEKTFLRWMDGTFDWCISRQLWWGHRIPAWYRGEEVYVGKEAPQGDGWVQDEDVLDTWFSSALWPFSTLGWPHQTDDLKRYYPTDTMVTGYDIIFFWVARMIFQALEFTGESPFKQCLIHGLIRDSEGRKMSKSLGNGVDPMDIKSQYGMDTLRYFLTTNSAPGMDLRFEIEKVESSWNFINKLWNISRFILMNLGEFTIDDVEIDTDELPLSDQWILAKLHQTITEMDYNYEKFEFGEAAKSVHQFSWEEFAAWYVEISKIALNSENESTVKRTKSILSYVLLDIMKLLHPFMPFVTEAIYQQIPHVEESIMISNWPEAIDEFKNPQAIKDFELIQDIIKAIRNVRAEYNVAPSKPIHVVLKCNAETQALFRENEEIIHKFINPEGLELVAEYRIDTELVSIILPDVEILLPLGDLVDIDQEITRLEQELKRLTGEIKRCQGMLSNPNFLNKAPEQKVAQEREKLVNYQEQFEATKSRLAELKQ</sequence>
<proteinExistence type="inferred from homology"/>
<evidence type="ECO:0000256" key="10">
    <source>
        <dbReference type="ARBA" id="ARBA00047552"/>
    </source>
</evidence>
<dbReference type="Gene3D" id="3.90.740.10">
    <property type="entry name" value="Valyl/Leucyl/Isoleucyl-tRNA synthetase, editing domain"/>
    <property type="match status" value="1"/>
</dbReference>
<feature type="domain" description="Valyl-tRNA synthetase tRNA-binding arm" evidence="15">
    <location>
        <begin position="801"/>
        <end position="866"/>
    </location>
</feature>
<dbReference type="PRINTS" id="PR00986">
    <property type="entry name" value="TRNASYNTHVAL"/>
</dbReference>
<organism evidence="16 17">
    <name type="scientific">Candidatus Xianfuyuplasma coldseepsis</name>
    <dbReference type="NCBI Taxonomy" id="2782163"/>
    <lineage>
        <taxon>Bacteria</taxon>
        <taxon>Bacillati</taxon>
        <taxon>Mycoplasmatota</taxon>
        <taxon>Mollicutes</taxon>
        <taxon>Candidatus Izemoplasmatales</taxon>
        <taxon>Candidatus Izemoplasmataceae</taxon>
        <taxon>Candidatus Xianfuyuplasma</taxon>
    </lineage>
</organism>
<comment type="catalytic activity">
    <reaction evidence="10 12">
        <text>tRNA(Val) + L-valine + ATP = L-valyl-tRNA(Val) + AMP + diphosphate</text>
        <dbReference type="Rhea" id="RHEA:10704"/>
        <dbReference type="Rhea" id="RHEA-COMP:9672"/>
        <dbReference type="Rhea" id="RHEA-COMP:9708"/>
        <dbReference type="ChEBI" id="CHEBI:30616"/>
        <dbReference type="ChEBI" id="CHEBI:33019"/>
        <dbReference type="ChEBI" id="CHEBI:57762"/>
        <dbReference type="ChEBI" id="CHEBI:78442"/>
        <dbReference type="ChEBI" id="CHEBI:78537"/>
        <dbReference type="ChEBI" id="CHEBI:456215"/>
        <dbReference type="EC" id="6.1.1.9"/>
    </reaction>
</comment>
<feature type="short sequence motif" description="'KMSKS' region" evidence="12">
    <location>
        <begin position="512"/>
        <end position="516"/>
    </location>
</feature>
<dbReference type="RefSeq" id="WP_258877596.1">
    <property type="nucleotide sequence ID" value="NZ_CP048914.1"/>
</dbReference>
<dbReference type="PANTHER" id="PTHR11946">
    <property type="entry name" value="VALYL-TRNA SYNTHETASES"/>
    <property type="match status" value="1"/>
</dbReference>
<dbReference type="InterPro" id="IPR009080">
    <property type="entry name" value="tRNAsynth_Ia_anticodon-bd"/>
</dbReference>
<dbReference type="InterPro" id="IPR013155">
    <property type="entry name" value="M/V/L/I-tRNA-synth_anticd-bd"/>
</dbReference>
<dbReference type="SUPFAM" id="SSF50677">
    <property type="entry name" value="ValRS/IleRS/LeuRS editing domain"/>
    <property type="match status" value="1"/>
</dbReference>
<evidence type="ECO:0000256" key="2">
    <source>
        <dbReference type="ARBA" id="ARBA00011245"/>
    </source>
</evidence>
<evidence type="ECO:0000256" key="7">
    <source>
        <dbReference type="ARBA" id="ARBA00022917"/>
    </source>
</evidence>
<keyword evidence="8 12" id="KW-0175">Coiled coil</keyword>
<dbReference type="NCBIfam" id="TIGR00422">
    <property type="entry name" value="valS"/>
    <property type="match status" value="1"/>
</dbReference>
<keyword evidence="7 12" id="KW-0648">Protein biosynthesis</keyword>
<dbReference type="GO" id="GO:0006438">
    <property type="term" value="P:valyl-tRNA aminoacylation"/>
    <property type="evidence" value="ECO:0007669"/>
    <property type="project" value="UniProtKB-UniRule"/>
</dbReference>
<evidence type="ECO:0000256" key="5">
    <source>
        <dbReference type="ARBA" id="ARBA00022741"/>
    </source>
</evidence>
<feature type="domain" description="Aminoacyl-tRNA synthetase class Ia" evidence="13">
    <location>
        <begin position="430"/>
        <end position="551"/>
    </location>
</feature>
<evidence type="ECO:0000256" key="3">
    <source>
        <dbReference type="ARBA" id="ARBA00022490"/>
    </source>
</evidence>
<evidence type="ECO:0000313" key="17">
    <source>
        <dbReference type="Proteomes" id="UP000514720"/>
    </source>
</evidence>
<keyword evidence="6 12" id="KW-0067">ATP-binding</keyword>
<dbReference type="InterPro" id="IPR002300">
    <property type="entry name" value="aa-tRNA-synth_Ia"/>
</dbReference>
<gene>
    <name evidence="12" type="primary">valS</name>
    <name evidence="16" type="ORF">G4Z02_08530</name>
</gene>
<dbReference type="CDD" id="cd07962">
    <property type="entry name" value="Anticodon_Ia_Val"/>
    <property type="match status" value="1"/>
</dbReference>
<dbReference type="KEGG" id="xcl:G4Z02_08530"/>
<dbReference type="Gene3D" id="1.10.730.10">
    <property type="entry name" value="Isoleucyl-tRNA Synthetase, Domain 1"/>
    <property type="match status" value="1"/>
</dbReference>
<dbReference type="NCBIfam" id="NF004349">
    <property type="entry name" value="PRK05729.1"/>
    <property type="match status" value="1"/>
</dbReference>
<dbReference type="CDD" id="cd00817">
    <property type="entry name" value="ValRS_core"/>
    <property type="match status" value="1"/>
</dbReference>
<dbReference type="FunFam" id="3.40.50.620:FF:000098">
    <property type="entry name" value="Valine--tRNA ligase"/>
    <property type="match status" value="1"/>
</dbReference>
<name>A0A7L7KVK6_9MOLU</name>
<evidence type="ECO:0000256" key="8">
    <source>
        <dbReference type="ARBA" id="ARBA00023054"/>
    </source>
</evidence>
<evidence type="ECO:0000259" key="15">
    <source>
        <dbReference type="Pfam" id="PF10458"/>
    </source>
</evidence>
<keyword evidence="4 12" id="KW-0436">Ligase</keyword>
<comment type="similarity">
    <text evidence="11 12">Belongs to the class-I aminoacyl-tRNA synthetase family. ValS type 1 subfamily.</text>
</comment>
<dbReference type="Pfam" id="PF08264">
    <property type="entry name" value="Anticodon_1"/>
    <property type="match status" value="1"/>
</dbReference>
<dbReference type="Pfam" id="PF10458">
    <property type="entry name" value="Val_tRNA-synt_C"/>
    <property type="match status" value="1"/>
</dbReference>